<dbReference type="GeneID" id="85456643"/>
<evidence type="ECO:0000313" key="2">
    <source>
        <dbReference type="Proteomes" id="UP001224890"/>
    </source>
</evidence>
<accession>A0AAJ0ASJ6</accession>
<dbReference type="AlphaFoldDB" id="A0AAJ0ASJ6"/>
<proteinExistence type="predicted"/>
<evidence type="ECO:0000313" key="1">
    <source>
        <dbReference type="EMBL" id="KAK1688040.1"/>
    </source>
</evidence>
<dbReference type="RefSeq" id="XP_060431735.1">
    <property type="nucleotide sequence ID" value="XM_060572117.1"/>
</dbReference>
<keyword evidence="2" id="KW-1185">Reference proteome</keyword>
<gene>
    <name evidence="1" type="ORF">BDP55DRAFT_630160</name>
</gene>
<protein>
    <submittedName>
        <fullName evidence="1">Uncharacterized protein</fullName>
    </submittedName>
</protein>
<dbReference type="EMBL" id="JAHMHR010000013">
    <property type="protein sequence ID" value="KAK1688040.1"/>
    <property type="molecule type" value="Genomic_DNA"/>
</dbReference>
<sequence length="137" mass="16012">MPTTIILREDYLYFWAYTAFFQLSRTSRSSPSFASKLEAGLHRFGLLDAHDDWCGDVVELAAISDARDFSIEELDTWNYYVPEDREVSEWHLYYAFVITWNKEHSIAKRTGLAKVYQRAFDVASFHPGKKWKETTLG</sequence>
<organism evidence="1 2">
    <name type="scientific">Colletotrichum godetiae</name>
    <dbReference type="NCBI Taxonomy" id="1209918"/>
    <lineage>
        <taxon>Eukaryota</taxon>
        <taxon>Fungi</taxon>
        <taxon>Dikarya</taxon>
        <taxon>Ascomycota</taxon>
        <taxon>Pezizomycotina</taxon>
        <taxon>Sordariomycetes</taxon>
        <taxon>Hypocreomycetidae</taxon>
        <taxon>Glomerellales</taxon>
        <taxon>Glomerellaceae</taxon>
        <taxon>Colletotrichum</taxon>
        <taxon>Colletotrichum acutatum species complex</taxon>
    </lineage>
</organism>
<dbReference type="Proteomes" id="UP001224890">
    <property type="component" value="Unassembled WGS sequence"/>
</dbReference>
<reference evidence="1" key="1">
    <citation type="submission" date="2021-06" db="EMBL/GenBank/DDBJ databases">
        <title>Comparative genomics, transcriptomics and evolutionary studies reveal genomic signatures of adaptation to plant cell wall in hemibiotrophic fungi.</title>
        <authorList>
            <consortium name="DOE Joint Genome Institute"/>
            <person name="Baroncelli R."/>
            <person name="Diaz J.F."/>
            <person name="Benocci T."/>
            <person name="Peng M."/>
            <person name="Battaglia E."/>
            <person name="Haridas S."/>
            <person name="Andreopoulos W."/>
            <person name="Labutti K."/>
            <person name="Pangilinan J."/>
            <person name="Floch G.L."/>
            <person name="Makela M.R."/>
            <person name="Henrissat B."/>
            <person name="Grigoriev I.V."/>
            <person name="Crouch J.A."/>
            <person name="De Vries R.P."/>
            <person name="Sukno S.A."/>
            <person name="Thon M.R."/>
        </authorList>
    </citation>
    <scope>NUCLEOTIDE SEQUENCE</scope>
    <source>
        <strain evidence="1">CBS 193.32</strain>
    </source>
</reference>
<comment type="caution">
    <text evidence="1">The sequence shown here is derived from an EMBL/GenBank/DDBJ whole genome shotgun (WGS) entry which is preliminary data.</text>
</comment>
<name>A0AAJ0ASJ6_9PEZI</name>